<dbReference type="Proteomes" id="UP000184782">
    <property type="component" value="Unassembled WGS sequence"/>
</dbReference>
<proteinExistence type="predicted"/>
<gene>
    <name evidence="2" type="ORF">SAMN05421769_3913</name>
</gene>
<dbReference type="OrthoDB" id="1263404at2"/>
<reference evidence="3" key="1">
    <citation type="submission" date="2016-12" db="EMBL/GenBank/DDBJ databases">
        <authorList>
            <person name="Varghese N."/>
            <person name="Submissions S."/>
        </authorList>
    </citation>
    <scope>NUCLEOTIDE SEQUENCE [LARGE SCALE GENOMIC DNA]</scope>
    <source>
        <strain evidence="3">DSM 16779</strain>
    </source>
</reference>
<feature type="domain" description="Lipocalin-like" evidence="1">
    <location>
        <begin position="30"/>
        <end position="133"/>
    </location>
</feature>
<keyword evidence="3" id="KW-1185">Reference proteome</keyword>
<dbReference type="RefSeq" id="WP_074232068.1">
    <property type="nucleotide sequence ID" value="NZ_FSRQ01000005.1"/>
</dbReference>
<evidence type="ECO:0000313" key="2">
    <source>
        <dbReference type="EMBL" id="SIO36989.1"/>
    </source>
</evidence>
<dbReference type="STRING" id="59733.SAMN05421769_3913"/>
<protein>
    <submittedName>
        <fullName evidence="2">Lipocalin-like domain-containing protein</fullName>
    </submittedName>
</protein>
<name>A0A1N6IYG4_9FLAO</name>
<dbReference type="InterPro" id="IPR024311">
    <property type="entry name" value="Lipocalin-like"/>
</dbReference>
<dbReference type="PROSITE" id="PS51257">
    <property type="entry name" value="PROKAR_LIPOPROTEIN"/>
    <property type="match status" value="1"/>
</dbReference>
<evidence type="ECO:0000313" key="3">
    <source>
        <dbReference type="Proteomes" id="UP000184782"/>
    </source>
</evidence>
<dbReference type="Pfam" id="PF13648">
    <property type="entry name" value="Lipocalin_4"/>
    <property type="match status" value="1"/>
</dbReference>
<organism evidence="2 3">
    <name type="scientific">Chryseobacterium scophthalmum</name>
    <dbReference type="NCBI Taxonomy" id="59733"/>
    <lineage>
        <taxon>Bacteria</taxon>
        <taxon>Pseudomonadati</taxon>
        <taxon>Bacteroidota</taxon>
        <taxon>Flavobacteriia</taxon>
        <taxon>Flavobacteriales</taxon>
        <taxon>Weeksellaceae</taxon>
        <taxon>Chryseobacterium group</taxon>
        <taxon>Chryseobacterium</taxon>
    </lineage>
</organism>
<accession>A0A1N6IYG4</accession>
<sequence length="156" mass="17379">MKKLALFAGLSLLAFTGCNDDDAPEQIFPLVGTWSPTQEVRTQVPADGVGFSDQIAYTDCQKESRWVFNENSSGKRTNRDMAGTTTPTCSTISESNFTYVYNSSEKNFEIKYQGTVVSDKGKVTLLNAETLNLKIEDTTDPTIYKSTTYTFKRIPQ</sequence>
<dbReference type="AlphaFoldDB" id="A0A1N6IYG4"/>
<evidence type="ECO:0000259" key="1">
    <source>
        <dbReference type="Pfam" id="PF13648"/>
    </source>
</evidence>
<dbReference type="EMBL" id="FSRQ01000005">
    <property type="protein sequence ID" value="SIO36989.1"/>
    <property type="molecule type" value="Genomic_DNA"/>
</dbReference>